<feature type="region of interest" description="Disordered" evidence="1">
    <location>
        <begin position="82"/>
        <end position="151"/>
    </location>
</feature>
<dbReference type="InterPro" id="IPR036779">
    <property type="entry name" value="LysM_dom_sf"/>
</dbReference>
<keyword evidence="3" id="KW-0378">Hydrolase</keyword>
<dbReference type="CDD" id="cd12797">
    <property type="entry name" value="M23_peptidase"/>
    <property type="match status" value="1"/>
</dbReference>
<dbReference type="SMART" id="SM00257">
    <property type="entry name" value="LysM"/>
    <property type="match status" value="2"/>
</dbReference>
<evidence type="ECO:0000256" key="1">
    <source>
        <dbReference type="SAM" id="MobiDB-lite"/>
    </source>
</evidence>
<proteinExistence type="predicted"/>
<dbReference type="InterPro" id="IPR050570">
    <property type="entry name" value="Cell_wall_metabolism_enzyme"/>
</dbReference>
<dbReference type="Pfam" id="PF01551">
    <property type="entry name" value="Peptidase_M23"/>
    <property type="match status" value="1"/>
</dbReference>
<dbReference type="InterPro" id="IPR011055">
    <property type="entry name" value="Dup_hybrid_motif"/>
</dbReference>
<dbReference type="Gene3D" id="3.10.350.10">
    <property type="entry name" value="LysM domain"/>
    <property type="match status" value="2"/>
</dbReference>
<dbReference type="SUPFAM" id="SSF54106">
    <property type="entry name" value="LysM domain"/>
    <property type="match status" value="2"/>
</dbReference>
<dbReference type="CDD" id="cd00118">
    <property type="entry name" value="LysM"/>
    <property type="match status" value="2"/>
</dbReference>
<dbReference type="GO" id="GO:0016787">
    <property type="term" value="F:hydrolase activity"/>
    <property type="evidence" value="ECO:0007669"/>
    <property type="project" value="UniProtKB-KW"/>
</dbReference>
<dbReference type="Pfam" id="PF01476">
    <property type="entry name" value="LysM"/>
    <property type="match status" value="2"/>
</dbReference>
<evidence type="ECO:0000313" key="4">
    <source>
        <dbReference type="Proteomes" id="UP001332192"/>
    </source>
</evidence>
<reference evidence="3 4" key="1">
    <citation type="journal article" date="2024" name="Front. Microbiol.">
        <title>Novel thermophilic genera Geochorda gen. nov. and Carboxydochorda gen. nov. from the deep terrestrial subsurface reveal the ecophysiological diversity in the class Limnochordia.</title>
        <authorList>
            <person name="Karnachuk O.V."/>
            <person name="Lukina A.P."/>
            <person name="Avakyan M.R."/>
            <person name="Kadnikov V.V."/>
            <person name="Begmatov S."/>
            <person name="Beletsky A.V."/>
            <person name="Vlasova K.G."/>
            <person name="Novikov A.A."/>
            <person name="Shcherbakova V.A."/>
            <person name="Mardanov A.V."/>
            <person name="Ravin N.V."/>
        </authorList>
    </citation>
    <scope>NUCLEOTIDE SEQUENCE [LARGE SCALE GENOMIC DNA]</scope>
    <source>
        <strain evidence="3 4">L945</strain>
    </source>
</reference>
<name>A0ABZ1BX43_9FIRM</name>
<dbReference type="EC" id="3.4.24.-" evidence="3"/>
<keyword evidence="4" id="KW-1185">Reference proteome</keyword>
<dbReference type="Gene3D" id="2.70.70.10">
    <property type="entry name" value="Glucose Permease (Domain IIA)"/>
    <property type="match status" value="1"/>
</dbReference>
<gene>
    <name evidence="3" type="ORF">U7230_11475</name>
</gene>
<dbReference type="PANTHER" id="PTHR21666:SF270">
    <property type="entry name" value="MUREIN HYDROLASE ACTIVATOR ENVC"/>
    <property type="match status" value="1"/>
</dbReference>
<organism evidence="3 4">
    <name type="scientific">Carboxydichorda subterranea</name>
    <dbReference type="NCBI Taxonomy" id="3109565"/>
    <lineage>
        <taxon>Bacteria</taxon>
        <taxon>Bacillati</taxon>
        <taxon>Bacillota</taxon>
        <taxon>Limnochordia</taxon>
        <taxon>Limnochordales</taxon>
        <taxon>Geochordaceae</taxon>
        <taxon>Carboxydichorda</taxon>
    </lineage>
</organism>
<evidence type="ECO:0000313" key="3">
    <source>
        <dbReference type="EMBL" id="WRP16702.1"/>
    </source>
</evidence>
<dbReference type="Proteomes" id="UP001332192">
    <property type="component" value="Chromosome"/>
</dbReference>
<accession>A0ABZ1BX43</accession>
<dbReference type="InterPro" id="IPR016047">
    <property type="entry name" value="M23ase_b-sheet_dom"/>
</dbReference>
<protein>
    <submittedName>
        <fullName evidence="3">M23 family metallopeptidase</fullName>
        <ecNumber evidence="3">3.4.24.-</ecNumber>
    </submittedName>
</protein>
<dbReference type="RefSeq" id="WP_324715974.1">
    <property type="nucleotide sequence ID" value="NZ_CP141615.1"/>
</dbReference>
<feature type="compositionally biased region" description="Low complexity" evidence="1">
    <location>
        <begin position="138"/>
        <end position="148"/>
    </location>
</feature>
<dbReference type="PROSITE" id="PS51782">
    <property type="entry name" value="LYSM"/>
    <property type="match status" value="2"/>
</dbReference>
<dbReference type="SUPFAM" id="SSF51261">
    <property type="entry name" value="Duplicated hybrid motif"/>
    <property type="match status" value="1"/>
</dbReference>
<dbReference type="PANTHER" id="PTHR21666">
    <property type="entry name" value="PEPTIDASE-RELATED"/>
    <property type="match status" value="1"/>
</dbReference>
<feature type="domain" description="LysM" evidence="2">
    <location>
        <begin position="204"/>
        <end position="248"/>
    </location>
</feature>
<dbReference type="InterPro" id="IPR018392">
    <property type="entry name" value="LysM"/>
</dbReference>
<sequence length="387" mass="40381">MPPAHRGGPAYLGLSEDEPALTWPPPRAATRGGAGRGALALVVMVAAVAGWLKGAPLLDGMLSGVQGEVVVPSTLGYAGVARLPEGGPSRRGRAPGDAAGAVGAGGSDPPAAPAEQSEAVAGDGAAQATRDVPRQDESPSGPSSSSKPAGIRIYTHQVQPGETLWDIAQRYGTDVDTVASANGLYDLDYLKPGQVLDVPNVRGVVHTVGRGETLSQIARSYGVSVDRIVRGNAIVDPDHLTPGMRIVIPGASSRTVDRLVVAGRLQRAFSWPARGGISSPFGWRWGRMHEGIDIAVNTGTPVRAAAPGRVVYARWGGSYGYLVSVDHGDGVETRYAHNSRIVVREGQAVRRGQVLAYSGNTGNSTGPHVHFEVRFRGRAVNPLAYLR</sequence>
<dbReference type="EMBL" id="CP141615">
    <property type="protein sequence ID" value="WRP16702.1"/>
    <property type="molecule type" value="Genomic_DNA"/>
</dbReference>
<feature type="domain" description="LysM" evidence="2">
    <location>
        <begin position="154"/>
        <end position="198"/>
    </location>
</feature>
<evidence type="ECO:0000259" key="2">
    <source>
        <dbReference type="PROSITE" id="PS51782"/>
    </source>
</evidence>